<evidence type="ECO:0000256" key="4">
    <source>
        <dbReference type="ARBA" id="ARBA00022617"/>
    </source>
</evidence>
<evidence type="ECO:0000313" key="14">
    <source>
        <dbReference type="Proteomes" id="UP000813463"/>
    </source>
</evidence>
<reference evidence="14" key="1">
    <citation type="journal article" date="2021" name="Nat. Commun.">
        <title>Genomic analyses provide insights into spinach domestication and the genetic basis of agronomic traits.</title>
        <authorList>
            <person name="Cai X."/>
            <person name="Sun X."/>
            <person name="Xu C."/>
            <person name="Sun H."/>
            <person name="Wang X."/>
            <person name="Ge C."/>
            <person name="Zhang Z."/>
            <person name="Wang Q."/>
            <person name="Fei Z."/>
            <person name="Jiao C."/>
            <person name="Wang Q."/>
        </authorList>
    </citation>
    <scope>NUCLEOTIDE SEQUENCE [LARGE SCALE GENOMIC DNA]</scope>
    <source>
        <strain evidence="14">cv. Varoflay</strain>
    </source>
</reference>
<dbReference type="GO" id="GO:0004497">
    <property type="term" value="F:monooxygenase activity"/>
    <property type="evidence" value="ECO:0007669"/>
    <property type="project" value="UniProtKB-KW"/>
</dbReference>
<comment type="subcellular location">
    <subcellularLocation>
        <location evidence="2">Membrane</location>
        <topology evidence="2">Single-pass membrane protein</topology>
    </subcellularLocation>
</comment>
<dbReference type="CDD" id="cd11072">
    <property type="entry name" value="CYP71-like"/>
    <property type="match status" value="1"/>
</dbReference>
<name>A0A9R0IMA3_SPIOL</name>
<dbReference type="Gene3D" id="1.10.630.10">
    <property type="entry name" value="Cytochrome P450"/>
    <property type="match status" value="1"/>
</dbReference>
<keyword evidence="9 12" id="KW-0408">Iron</keyword>
<keyword evidence="4 12" id="KW-0349">Heme</keyword>
<dbReference type="InterPro" id="IPR017972">
    <property type="entry name" value="Cyt_P450_CS"/>
</dbReference>
<evidence type="ECO:0000256" key="5">
    <source>
        <dbReference type="ARBA" id="ARBA00022692"/>
    </source>
</evidence>
<evidence type="ECO:0000256" key="9">
    <source>
        <dbReference type="ARBA" id="ARBA00023004"/>
    </source>
</evidence>
<dbReference type="PRINTS" id="PR00385">
    <property type="entry name" value="P450"/>
</dbReference>
<evidence type="ECO:0000256" key="8">
    <source>
        <dbReference type="ARBA" id="ARBA00023002"/>
    </source>
</evidence>
<keyword evidence="10 13" id="KW-0503">Monooxygenase</keyword>
<comment type="similarity">
    <text evidence="3 13">Belongs to the cytochrome P450 family.</text>
</comment>
<dbReference type="GeneID" id="110790645"/>
<dbReference type="RefSeq" id="XP_021851135.2">
    <property type="nucleotide sequence ID" value="XM_021995443.2"/>
</dbReference>
<evidence type="ECO:0000256" key="7">
    <source>
        <dbReference type="ARBA" id="ARBA00022989"/>
    </source>
</evidence>
<evidence type="ECO:0000256" key="2">
    <source>
        <dbReference type="ARBA" id="ARBA00004167"/>
    </source>
</evidence>
<keyword evidence="8 13" id="KW-0560">Oxidoreductase</keyword>
<dbReference type="InterPro" id="IPR002401">
    <property type="entry name" value="Cyt_P450_E_grp-I"/>
</dbReference>
<dbReference type="PRINTS" id="PR00463">
    <property type="entry name" value="EP450I"/>
</dbReference>
<keyword evidence="5" id="KW-0812">Transmembrane</keyword>
<dbReference type="GO" id="GO:0020037">
    <property type="term" value="F:heme binding"/>
    <property type="evidence" value="ECO:0007669"/>
    <property type="project" value="InterPro"/>
</dbReference>
<evidence type="ECO:0000313" key="15">
    <source>
        <dbReference type="RefSeq" id="XP_021851135.2"/>
    </source>
</evidence>
<dbReference type="AlphaFoldDB" id="A0A9R0IMA3"/>
<reference evidence="15" key="2">
    <citation type="submission" date="2025-08" db="UniProtKB">
        <authorList>
            <consortium name="RefSeq"/>
        </authorList>
    </citation>
    <scope>IDENTIFICATION</scope>
    <source>
        <tissue evidence="15">Leaf</tissue>
    </source>
</reference>
<dbReference type="GO" id="GO:0016020">
    <property type="term" value="C:membrane"/>
    <property type="evidence" value="ECO:0007669"/>
    <property type="project" value="UniProtKB-SubCell"/>
</dbReference>
<keyword evidence="11" id="KW-0472">Membrane</keyword>
<sequence length="499" mass="56690">MLLIIIPFLAILSFVVISFLLLNPKKNEPFHPPPGPKGIPIIGNLHQFDTSNPHVYFANLAKTHGPILSIRLGSIPVVVVQSAKLAKEVLQTQDLNFCSRPPLVGIQKLSYNGLDIAFAPYGEYFREAKKISVVHLFNSKRVDSMAPIRQEEVSRMIKKISSLSSSSEIVNLSELLMSFSSSNICRVAFGKRYEDEEGSRSRFHSLLNEAQALFTSFFFSDYFPSIGWLDKLNGQFSRLDKTFKILDAFYEEIINYHLDPNKPKSDEEDFIDVLLHLKKERSFDITLDHIKGMLMNVIVGGTDTTSAMVIWAMTELMKNSNSMKKVQEELRNAVGNKGYINNDDLKELEYFKAVVKETFRLHPVAPLLVVRETIRKSTIQGYDILPKTLVYVNVWAIGRDPKIWKESEKFMPERFLGSSIDFKGYDFELIPFGAGRRICPALLLGVSNMELALANLLYSFDWEMPVGLKKEDIDLDMLPGIAMHKKVPLCLLAKNHFQN</sequence>
<accession>A0A9R0IMA3</accession>
<dbReference type="GO" id="GO:0016705">
    <property type="term" value="F:oxidoreductase activity, acting on paired donors, with incorporation or reduction of molecular oxygen"/>
    <property type="evidence" value="ECO:0007669"/>
    <property type="project" value="InterPro"/>
</dbReference>
<evidence type="ECO:0000256" key="13">
    <source>
        <dbReference type="RuleBase" id="RU000461"/>
    </source>
</evidence>
<dbReference type="InterPro" id="IPR001128">
    <property type="entry name" value="Cyt_P450"/>
</dbReference>
<dbReference type="Pfam" id="PF00067">
    <property type="entry name" value="p450"/>
    <property type="match status" value="1"/>
</dbReference>
<dbReference type="InterPro" id="IPR036396">
    <property type="entry name" value="Cyt_P450_sf"/>
</dbReference>
<dbReference type="KEGG" id="soe:110790645"/>
<dbReference type="Proteomes" id="UP000813463">
    <property type="component" value="Chromosome 2"/>
</dbReference>
<protein>
    <submittedName>
        <fullName evidence="15">6,7,8-trihydroxycoumarin synthase</fullName>
    </submittedName>
</protein>
<evidence type="ECO:0000256" key="10">
    <source>
        <dbReference type="ARBA" id="ARBA00023033"/>
    </source>
</evidence>
<evidence type="ECO:0000256" key="12">
    <source>
        <dbReference type="PIRSR" id="PIRSR602401-1"/>
    </source>
</evidence>
<organism evidence="14 15">
    <name type="scientific">Spinacia oleracea</name>
    <name type="common">Spinach</name>
    <dbReference type="NCBI Taxonomy" id="3562"/>
    <lineage>
        <taxon>Eukaryota</taxon>
        <taxon>Viridiplantae</taxon>
        <taxon>Streptophyta</taxon>
        <taxon>Embryophyta</taxon>
        <taxon>Tracheophyta</taxon>
        <taxon>Spermatophyta</taxon>
        <taxon>Magnoliopsida</taxon>
        <taxon>eudicotyledons</taxon>
        <taxon>Gunneridae</taxon>
        <taxon>Pentapetalae</taxon>
        <taxon>Caryophyllales</taxon>
        <taxon>Chenopodiaceae</taxon>
        <taxon>Chenopodioideae</taxon>
        <taxon>Anserineae</taxon>
        <taxon>Spinacia</taxon>
    </lineage>
</organism>
<evidence type="ECO:0000256" key="1">
    <source>
        <dbReference type="ARBA" id="ARBA00001971"/>
    </source>
</evidence>
<comment type="cofactor">
    <cofactor evidence="1 12">
        <name>heme</name>
        <dbReference type="ChEBI" id="CHEBI:30413"/>
    </cofactor>
</comment>
<dbReference type="PANTHER" id="PTHR47955">
    <property type="entry name" value="CYTOCHROME P450 FAMILY 71 PROTEIN"/>
    <property type="match status" value="1"/>
</dbReference>
<dbReference type="PANTHER" id="PTHR47955:SF22">
    <property type="entry name" value="CYTOCHROME P450 83B1-LIKE"/>
    <property type="match status" value="1"/>
</dbReference>
<dbReference type="SUPFAM" id="SSF48264">
    <property type="entry name" value="Cytochrome P450"/>
    <property type="match status" value="1"/>
</dbReference>
<evidence type="ECO:0000256" key="6">
    <source>
        <dbReference type="ARBA" id="ARBA00022723"/>
    </source>
</evidence>
<dbReference type="GO" id="GO:0005506">
    <property type="term" value="F:iron ion binding"/>
    <property type="evidence" value="ECO:0007669"/>
    <property type="project" value="InterPro"/>
</dbReference>
<keyword evidence="7" id="KW-1133">Transmembrane helix</keyword>
<feature type="binding site" description="axial binding residue" evidence="12">
    <location>
        <position position="439"/>
    </location>
    <ligand>
        <name>heme</name>
        <dbReference type="ChEBI" id="CHEBI:30413"/>
    </ligand>
    <ligandPart>
        <name>Fe</name>
        <dbReference type="ChEBI" id="CHEBI:18248"/>
    </ligandPart>
</feature>
<gene>
    <name evidence="15" type="primary">LOC110790645</name>
</gene>
<evidence type="ECO:0000256" key="3">
    <source>
        <dbReference type="ARBA" id="ARBA00010617"/>
    </source>
</evidence>
<dbReference type="PROSITE" id="PS00086">
    <property type="entry name" value="CYTOCHROME_P450"/>
    <property type="match status" value="1"/>
</dbReference>
<keyword evidence="14" id="KW-1185">Reference proteome</keyword>
<proteinExistence type="inferred from homology"/>
<evidence type="ECO:0000256" key="11">
    <source>
        <dbReference type="ARBA" id="ARBA00023136"/>
    </source>
</evidence>
<keyword evidence="6 12" id="KW-0479">Metal-binding</keyword>